<dbReference type="AlphaFoldDB" id="A0A0G0G0U1"/>
<dbReference type="Proteomes" id="UP000186383">
    <property type="component" value="Unassembled WGS sequence"/>
</dbReference>
<organism evidence="2 3">
    <name type="scientific">Candidatus Nomurabacteria bacterium GW2011_GWA1_35_8</name>
    <dbReference type="NCBI Taxonomy" id="1618727"/>
    <lineage>
        <taxon>Bacteria</taxon>
        <taxon>Candidatus Nomuraibacteriota</taxon>
    </lineage>
</organism>
<evidence type="ECO:0000256" key="1">
    <source>
        <dbReference type="SAM" id="Phobius"/>
    </source>
</evidence>
<keyword evidence="1" id="KW-1133">Transmembrane helix</keyword>
<sequence>MLLNRYHEDFFTPGIWPFDAVSLKQILQIPKSLIYPRFLPHLKQRRTMRVEYFGFFLDLAITDVLAMFLERYSQ</sequence>
<keyword evidence="1" id="KW-0472">Membrane</keyword>
<reference evidence="2 3" key="1">
    <citation type="journal article" date="2015" name="Nature">
        <title>rRNA introns, odd ribosomes, and small enigmatic genomes across a large radiation of phyla.</title>
        <authorList>
            <person name="Brown C.T."/>
            <person name="Hug L.A."/>
            <person name="Thomas B.C."/>
            <person name="Sharon I."/>
            <person name="Castelle C.J."/>
            <person name="Singh A."/>
            <person name="Wilkins M.J."/>
            <person name="Williams K.H."/>
            <person name="Banfield J.F."/>
        </authorList>
    </citation>
    <scope>NUCLEOTIDE SEQUENCE [LARGE SCALE GENOMIC DNA]</scope>
</reference>
<gene>
    <name evidence="2" type="ORF">UR88_C0018G0008</name>
</gene>
<comment type="caution">
    <text evidence="2">The sequence shown here is derived from an EMBL/GenBank/DDBJ whole genome shotgun (WGS) entry which is preliminary data.</text>
</comment>
<evidence type="ECO:0000313" key="2">
    <source>
        <dbReference type="EMBL" id="KKP85427.1"/>
    </source>
</evidence>
<dbReference type="EMBL" id="LBQW01000018">
    <property type="protein sequence ID" value="KKP85427.1"/>
    <property type="molecule type" value="Genomic_DNA"/>
</dbReference>
<evidence type="ECO:0000313" key="3">
    <source>
        <dbReference type="Proteomes" id="UP000186383"/>
    </source>
</evidence>
<keyword evidence="1" id="KW-0812">Transmembrane</keyword>
<proteinExistence type="predicted"/>
<protein>
    <submittedName>
        <fullName evidence="2">Uncharacterized protein</fullName>
    </submittedName>
</protein>
<name>A0A0G0G0U1_9BACT</name>
<feature type="transmembrane region" description="Helical" evidence="1">
    <location>
        <begin position="52"/>
        <end position="69"/>
    </location>
</feature>
<accession>A0A0G0G0U1</accession>